<feature type="transmembrane region" description="Helical" evidence="1">
    <location>
        <begin position="299"/>
        <end position="319"/>
    </location>
</feature>
<protein>
    <submittedName>
        <fullName evidence="2">Uncharacterized protein</fullName>
    </submittedName>
</protein>
<gene>
    <name evidence="2" type="ORF">SD71_10470</name>
</gene>
<feature type="transmembrane region" description="Helical" evidence="1">
    <location>
        <begin position="221"/>
        <end position="239"/>
    </location>
</feature>
<feature type="transmembrane region" description="Helical" evidence="1">
    <location>
        <begin position="339"/>
        <end position="359"/>
    </location>
</feature>
<keyword evidence="1" id="KW-1133">Transmembrane helix</keyword>
<proteinExistence type="predicted"/>
<dbReference type="RefSeq" id="WP_041062456.1">
    <property type="nucleotide sequence ID" value="NZ_JXAL01000016.1"/>
</dbReference>
<dbReference type="Proteomes" id="UP000054526">
    <property type="component" value="Unassembled WGS sequence"/>
</dbReference>
<evidence type="ECO:0000313" key="2">
    <source>
        <dbReference type="EMBL" id="KIL35821.1"/>
    </source>
</evidence>
<feature type="transmembrane region" description="Helical" evidence="1">
    <location>
        <begin position="156"/>
        <end position="175"/>
    </location>
</feature>
<keyword evidence="1" id="KW-0812">Transmembrane</keyword>
<feature type="transmembrane region" description="Helical" evidence="1">
    <location>
        <begin position="181"/>
        <end position="200"/>
    </location>
</feature>
<keyword evidence="1" id="KW-0472">Membrane</keyword>
<comment type="caution">
    <text evidence="2">The sequence shown here is derived from an EMBL/GenBank/DDBJ whole genome shotgun (WGS) entry which is preliminary data.</text>
</comment>
<dbReference type="EMBL" id="JXAL01000016">
    <property type="protein sequence ID" value="KIL35821.1"/>
    <property type="molecule type" value="Genomic_DNA"/>
</dbReference>
<name>A0ABR5A444_9BACL</name>
<evidence type="ECO:0000256" key="1">
    <source>
        <dbReference type="SAM" id="Phobius"/>
    </source>
</evidence>
<feature type="transmembrane region" description="Helical" evidence="1">
    <location>
        <begin position="106"/>
        <end position="131"/>
    </location>
</feature>
<keyword evidence="3" id="KW-1185">Reference proteome</keyword>
<sequence length="363" mass="40406">MLPFINTIIYIERFDKTIESFLKQKISYWDQLYKRSTFANQVIANFLNVAAIPLIARSLKPTLGEFPKSKKHSFSSKMILRSYALALTWSPLDATVTSSIDFTGVNYLIVAPIMLSIAIAAIYADVGISFLRYRKIKFTPTVGLQHAGTVTIKKKLLKLGIFISVFVGLASLVQSCLNQSFLISIVIVLPVYSLIWSLAVRKPKRYMSLIAGNWNNHTRGLSKYFFMFLSAGLFVKMAVASGAMELLQNFYEPFVDVPVYFYLLTAAFFLITSLVGFHPLIALAVYAASLEPVIAELSIVPFTVVLIACSIASVMYSPFNLSVSVLANELKINPYRITSWNLAFAMLYVGFSITVAVVLNSVI</sequence>
<evidence type="ECO:0000313" key="3">
    <source>
        <dbReference type="Proteomes" id="UP000054526"/>
    </source>
</evidence>
<organism evidence="2 3">
    <name type="scientific">Cohnella kolymensis</name>
    <dbReference type="NCBI Taxonomy" id="1590652"/>
    <lineage>
        <taxon>Bacteria</taxon>
        <taxon>Bacillati</taxon>
        <taxon>Bacillota</taxon>
        <taxon>Bacilli</taxon>
        <taxon>Bacillales</taxon>
        <taxon>Paenibacillaceae</taxon>
        <taxon>Cohnella</taxon>
    </lineage>
</organism>
<feature type="transmembrane region" description="Helical" evidence="1">
    <location>
        <begin position="259"/>
        <end position="287"/>
    </location>
</feature>
<reference evidence="2 3" key="1">
    <citation type="submission" date="2014-12" db="EMBL/GenBank/DDBJ databases">
        <title>Draft genome sequence of Cohnella kolymensis strain B-2846.</title>
        <authorList>
            <person name="Karlyshev A.V."/>
            <person name="Kudryashova E.B."/>
        </authorList>
    </citation>
    <scope>NUCLEOTIDE SEQUENCE [LARGE SCALE GENOMIC DNA]</scope>
    <source>
        <strain evidence="2 3">VKM B-2846</strain>
    </source>
</reference>
<accession>A0ABR5A444</accession>